<comment type="caution">
    <text evidence="1">The sequence shown here is derived from an EMBL/GenBank/DDBJ whole genome shotgun (WGS) entry which is preliminary data.</text>
</comment>
<dbReference type="EMBL" id="DUZY01000006">
    <property type="protein sequence ID" value="DAD43534.1"/>
    <property type="molecule type" value="Genomic_DNA"/>
</dbReference>
<accession>A0A822ZBA1</accession>
<name>A0A822ZBA1_NELNU</name>
<dbReference type="Proteomes" id="UP000607653">
    <property type="component" value="Unassembled WGS sequence"/>
</dbReference>
<gene>
    <name evidence="1" type="ORF">HUJ06_001764</name>
    <name evidence="2" type="ORF">HUJ06_003756</name>
</gene>
<dbReference type="AlphaFoldDB" id="A0A822ZBA1"/>
<evidence type="ECO:0000313" key="1">
    <source>
        <dbReference type="EMBL" id="DAD43534.1"/>
    </source>
</evidence>
<keyword evidence="3" id="KW-1185">Reference proteome</keyword>
<reference evidence="1 3" key="1">
    <citation type="journal article" date="2020" name="Mol. Biol. Evol.">
        <title>Distinct Expression and Methylation Patterns for Genes with Different Fates following a Single Whole-Genome Duplication in Flowering Plants.</title>
        <authorList>
            <person name="Shi T."/>
            <person name="Rahmani R.S."/>
            <person name="Gugger P.F."/>
            <person name="Wang M."/>
            <person name="Li H."/>
            <person name="Zhang Y."/>
            <person name="Li Z."/>
            <person name="Wang Q."/>
            <person name="Van de Peer Y."/>
            <person name="Marchal K."/>
            <person name="Chen J."/>
        </authorList>
    </citation>
    <scope>NUCLEOTIDE SEQUENCE [LARGE SCALE GENOMIC DNA]</scope>
    <source>
        <tissue evidence="1">Leaf</tissue>
    </source>
</reference>
<protein>
    <submittedName>
        <fullName evidence="1">Uncharacterized protein</fullName>
    </submittedName>
</protein>
<dbReference type="EMBL" id="DUZY01000007">
    <property type="protein sequence ID" value="DAD45526.1"/>
    <property type="molecule type" value="Genomic_DNA"/>
</dbReference>
<organism evidence="1 3">
    <name type="scientific">Nelumbo nucifera</name>
    <name type="common">Sacred lotus</name>
    <dbReference type="NCBI Taxonomy" id="4432"/>
    <lineage>
        <taxon>Eukaryota</taxon>
        <taxon>Viridiplantae</taxon>
        <taxon>Streptophyta</taxon>
        <taxon>Embryophyta</taxon>
        <taxon>Tracheophyta</taxon>
        <taxon>Spermatophyta</taxon>
        <taxon>Magnoliopsida</taxon>
        <taxon>Proteales</taxon>
        <taxon>Nelumbonaceae</taxon>
        <taxon>Nelumbo</taxon>
    </lineage>
</organism>
<proteinExistence type="predicted"/>
<evidence type="ECO:0000313" key="3">
    <source>
        <dbReference type="Proteomes" id="UP000607653"/>
    </source>
</evidence>
<sequence>MEVIFMEAAMKFQEREDDKEKKHDNGFSC</sequence>
<evidence type="ECO:0000313" key="2">
    <source>
        <dbReference type="EMBL" id="DAD45526.1"/>
    </source>
</evidence>